<evidence type="ECO:0000259" key="7">
    <source>
        <dbReference type="PROSITE" id="PS51392"/>
    </source>
</evidence>
<comment type="similarity">
    <text evidence="5">Belongs to the protein kinase superfamily.</text>
</comment>
<keyword evidence="8" id="KW-0418">Kinase</keyword>
<reference evidence="8 9" key="1">
    <citation type="submission" date="2015-12" db="EMBL/GenBank/DDBJ databases">
        <title>The genome of Folsomia candida.</title>
        <authorList>
            <person name="Faddeeva A."/>
            <person name="Derks M.F."/>
            <person name="Anvar Y."/>
            <person name="Smit S."/>
            <person name="Van Straalen N."/>
            <person name="Roelofs D."/>
        </authorList>
    </citation>
    <scope>NUCLEOTIDE SEQUENCE [LARGE SCALE GENOMIC DNA]</scope>
    <source>
        <strain evidence="8 9">VU population</strain>
        <tissue evidence="8">Whole body</tissue>
    </source>
</reference>
<dbReference type="OMA" id="FSDEKYI"/>
<protein>
    <submittedName>
        <fullName evidence="8">Serine/threonine-protein kinase/endoribonuclease ire-1</fullName>
    </submittedName>
</protein>
<dbReference type="Pfam" id="PF00069">
    <property type="entry name" value="Pkinase"/>
    <property type="match status" value="1"/>
</dbReference>
<keyword evidence="2 4" id="KW-0547">Nucleotide-binding</keyword>
<dbReference type="GO" id="GO:0036498">
    <property type="term" value="P:IRE1-mediated unfolded protein response"/>
    <property type="evidence" value="ECO:0007669"/>
    <property type="project" value="TreeGrafter"/>
</dbReference>
<dbReference type="GO" id="GO:0004674">
    <property type="term" value="F:protein serine/threonine kinase activity"/>
    <property type="evidence" value="ECO:0007669"/>
    <property type="project" value="UniProtKB-KW"/>
</dbReference>
<dbReference type="SUPFAM" id="SSF56112">
    <property type="entry name" value="Protein kinase-like (PK-like)"/>
    <property type="match status" value="1"/>
</dbReference>
<comment type="caution">
    <text evidence="8">The sequence shown here is derived from an EMBL/GenBank/DDBJ whole genome shotgun (WGS) entry which is preliminary data.</text>
</comment>
<evidence type="ECO:0000256" key="5">
    <source>
        <dbReference type="RuleBase" id="RU000304"/>
    </source>
</evidence>
<evidence type="ECO:0000256" key="1">
    <source>
        <dbReference type="ARBA" id="ARBA00022729"/>
    </source>
</evidence>
<keyword evidence="1" id="KW-0732">Signal</keyword>
<dbReference type="PANTHER" id="PTHR13954:SF6">
    <property type="entry name" value="NON-SPECIFIC SERINE_THREONINE PROTEIN KINASE"/>
    <property type="match status" value="1"/>
</dbReference>
<dbReference type="PROSITE" id="PS00107">
    <property type="entry name" value="PROTEIN_KINASE_ATP"/>
    <property type="match status" value="1"/>
</dbReference>
<keyword evidence="5" id="KW-0723">Serine/threonine-protein kinase</keyword>
<dbReference type="Gene3D" id="3.30.200.20">
    <property type="entry name" value="Phosphorylase Kinase, domain 1"/>
    <property type="match status" value="1"/>
</dbReference>
<dbReference type="GO" id="GO:0051082">
    <property type="term" value="F:unfolded protein binding"/>
    <property type="evidence" value="ECO:0007669"/>
    <property type="project" value="TreeGrafter"/>
</dbReference>
<dbReference type="InterPro" id="IPR011009">
    <property type="entry name" value="Kinase-like_dom_sf"/>
</dbReference>
<evidence type="ECO:0000256" key="4">
    <source>
        <dbReference type="PROSITE-ProRule" id="PRU10141"/>
    </source>
</evidence>
<dbReference type="GO" id="GO:0005524">
    <property type="term" value="F:ATP binding"/>
    <property type="evidence" value="ECO:0007669"/>
    <property type="project" value="UniProtKB-UniRule"/>
</dbReference>
<name>A0A226EXF1_FOLCA</name>
<organism evidence="8 9">
    <name type="scientific">Folsomia candida</name>
    <name type="common">Springtail</name>
    <dbReference type="NCBI Taxonomy" id="158441"/>
    <lineage>
        <taxon>Eukaryota</taxon>
        <taxon>Metazoa</taxon>
        <taxon>Ecdysozoa</taxon>
        <taxon>Arthropoda</taxon>
        <taxon>Hexapoda</taxon>
        <taxon>Collembola</taxon>
        <taxon>Entomobryomorpha</taxon>
        <taxon>Isotomoidea</taxon>
        <taxon>Isotomidae</taxon>
        <taxon>Proisotominae</taxon>
        <taxon>Folsomia</taxon>
    </lineage>
</organism>
<proteinExistence type="inferred from homology"/>
<dbReference type="InterPro" id="IPR017441">
    <property type="entry name" value="Protein_kinase_ATP_BS"/>
</dbReference>
<evidence type="ECO:0000313" key="8">
    <source>
        <dbReference type="EMBL" id="OXA61296.1"/>
    </source>
</evidence>
<dbReference type="EMBL" id="LNIX01000001">
    <property type="protein sequence ID" value="OXA61296.1"/>
    <property type="molecule type" value="Genomic_DNA"/>
</dbReference>
<dbReference type="OrthoDB" id="8187887at2759"/>
<evidence type="ECO:0000256" key="2">
    <source>
        <dbReference type="ARBA" id="ARBA00022741"/>
    </source>
</evidence>
<dbReference type="GO" id="GO:0004521">
    <property type="term" value="F:RNA endonuclease activity"/>
    <property type="evidence" value="ECO:0007669"/>
    <property type="project" value="InterPro"/>
</dbReference>
<dbReference type="STRING" id="158441.A0A226EXF1"/>
<feature type="domain" description="KEN" evidence="7">
    <location>
        <begin position="281"/>
        <end position="421"/>
    </location>
</feature>
<dbReference type="Proteomes" id="UP000198287">
    <property type="component" value="Unassembled WGS sequence"/>
</dbReference>
<keyword evidence="9" id="KW-1185">Reference proteome</keyword>
<evidence type="ECO:0000313" key="9">
    <source>
        <dbReference type="Proteomes" id="UP000198287"/>
    </source>
</evidence>
<dbReference type="GO" id="GO:1990604">
    <property type="term" value="C:IRE1-TRAF2-ASK1 complex"/>
    <property type="evidence" value="ECO:0007669"/>
    <property type="project" value="TreeGrafter"/>
</dbReference>
<dbReference type="PROSITE" id="PS00108">
    <property type="entry name" value="PROTEIN_KINASE_ST"/>
    <property type="match status" value="1"/>
</dbReference>
<dbReference type="PROSITE" id="PS51392">
    <property type="entry name" value="KEN"/>
    <property type="match status" value="1"/>
</dbReference>
<dbReference type="InterPro" id="IPR000719">
    <property type="entry name" value="Prot_kinase_dom"/>
</dbReference>
<accession>A0A226EXF1</accession>
<dbReference type="InterPro" id="IPR010513">
    <property type="entry name" value="KEN_dom"/>
</dbReference>
<keyword evidence="3 4" id="KW-0067">ATP-binding</keyword>
<dbReference type="SMART" id="SM00220">
    <property type="entry name" value="S_TKc"/>
    <property type="match status" value="1"/>
</dbReference>
<evidence type="ECO:0000259" key="6">
    <source>
        <dbReference type="PROSITE" id="PS50011"/>
    </source>
</evidence>
<dbReference type="PANTHER" id="PTHR13954">
    <property type="entry name" value="IRE1-RELATED"/>
    <property type="match status" value="1"/>
</dbReference>
<dbReference type="InterPro" id="IPR038357">
    <property type="entry name" value="KEN_sf"/>
</dbReference>
<gene>
    <name evidence="8" type="ORF">Fcan01_00268</name>
</gene>
<dbReference type="Pfam" id="PF06479">
    <property type="entry name" value="Ribonuc_2-5A"/>
    <property type="match status" value="1"/>
</dbReference>
<dbReference type="Gene3D" id="1.20.1440.180">
    <property type="entry name" value="KEN domain"/>
    <property type="match status" value="1"/>
</dbReference>
<keyword evidence="8" id="KW-0808">Transferase</keyword>
<dbReference type="AlphaFoldDB" id="A0A226EXF1"/>
<evidence type="ECO:0000256" key="3">
    <source>
        <dbReference type="ARBA" id="ARBA00022840"/>
    </source>
</evidence>
<sequence>MEPMDIEPSSSTSNLGINYYDSDVIGNGATAIVYRGFFDVPEKKAAIKRVFVQYYDVFENELKIWSSVDDNVNIIRCFKYLKWEEPTGINLYFAMELANTSLQNFVEQNPQDYVSIKNYLRDACKGLKWLHGKRVIHRDIKPANIMIFDNGIAKLGDFGISKKISSITEGTNSMGRGTGDYLAPEVIEAIDTKQAFVNTTSLDIFSMGLTIHNSLAQGNHIFGSVFRRLLNITSGRMDWSNLVGGDMGVRAKSLVSAMIKYEGKDRPNIEAVLNHPFFWNYKKDLRFVMSLAKSFSDKNIPEIKQINSKYSDEMSKTMMDGDWRQYIEDASLELFTANHKRKYKTSRIMELVALIRDKNEHYLELNTLLLMDDFFGENGEFSDEKYIKFFTSKVPHLIIFLYCTMQSIKVKGRFKYDYYTDDRKNFTMLT</sequence>
<feature type="binding site" evidence="4">
    <location>
        <position position="48"/>
    </location>
    <ligand>
        <name>ATP</name>
        <dbReference type="ChEBI" id="CHEBI:30616"/>
    </ligand>
</feature>
<dbReference type="PROSITE" id="PS50011">
    <property type="entry name" value="PROTEIN_KINASE_DOM"/>
    <property type="match status" value="1"/>
</dbReference>
<dbReference type="Gene3D" id="1.10.510.10">
    <property type="entry name" value="Transferase(Phosphotransferase) domain 1"/>
    <property type="match status" value="1"/>
</dbReference>
<dbReference type="InterPro" id="IPR045133">
    <property type="entry name" value="IRE1/2-like"/>
</dbReference>
<feature type="domain" description="Protein kinase" evidence="6">
    <location>
        <begin position="19"/>
        <end position="278"/>
    </location>
</feature>
<dbReference type="InterPro" id="IPR008271">
    <property type="entry name" value="Ser/Thr_kinase_AS"/>
</dbReference>
<dbReference type="GO" id="GO:0006397">
    <property type="term" value="P:mRNA processing"/>
    <property type="evidence" value="ECO:0007669"/>
    <property type="project" value="InterPro"/>
</dbReference>
<dbReference type="GO" id="GO:0070059">
    <property type="term" value="P:intrinsic apoptotic signaling pathway in response to endoplasmic reticulum stress"/>
    <property type="evidence" value="ECO:0007669"/>
    <property type="project" value="TreeGrafter"/>
</dbReference>